<dbReference type="EMBL" id="BMAO01031894">
    <property type="protein sequence ID" value="GFQ78375.1"/>
    <property type="molecule type" value="Genomic_DNA"/>
</dbReference>
<dbReference type="OrthoDB" id="6359816at2759"/>
<dbReference type="GO" id="GO:0030163">
    <property type="term" value="P:protein catabolic process"/>
    <property type="evidence" value="ECO:0007669"/>
    <property type="project" value="UniProtKB-ARBA"/>
</dbReference>
<dbReference type="CDD" id="cd18186">
    <property type="entry name" value="BTB_POZ_ZBTB_KLHL-like"/>
    <property type="match status" value="1"/>
</dbReference>
<dbReference type="InterPro" id="IPR002083">
    <property type="entry name" value="MATH/TRAF_dom"/>
</dbReference>
<dbReference type="SMART" id="SM00061">
    <property type="entry name" value="MATH"/>
    <property type="match status" value="1"/>
</dbReference>
<feature type="domain" description="MATH" evidence="2">
    <location>
        <begin position="18"/>
        <end position="148"/>
    </location>
</feature>
<protein>
    <submittedName>
        <fullName evidence="3">TD and POZ domain-containing protein 5</fullName>
    </submittedName>
</protein>
<gene>
    <name evidence="3" type="primary">Tdpoz5_39</name>
    <name evidence="3" type="ORF">TNCT_474671</name>
</gene>
<dbReference type="PROSITE" id="PS50144">
    <property type="entry name" value="MATH"/>
    <property type="match status" value="1"/>
</dbReference>
<comment type="caution">
    <text evidence="3">The sequence shown here is derived from an EMBL/GenBank/DDBJ whole genome shotgun (WGS) entry which is preliminary data.</text>
</comment>
<evidence type="ECO:0000259" key="1">
    <source>
        <dbReference type="PROSITE" id="PS50097"/>
    </source>
</evidence>
<proteinExistence type="predicted"/>
<dbReference type="PROSITE" id="PS50097">
    <property type="entry name" value="BTB"/>
    <property type="match status" value="1"/>
</dbReference>
<organism evidence="3 4">
    <name type="scientific">Trichonephila clavata</name>
    <name type="common">Joro spider</name>
    <name type="synonym">Nephila clavata</name>
    <dbReference type="NCBI Taxonomy" id="2740835"/>
    <lineage>
        <taxon>Eukaryota</taxon>
        <taxon>Metazoa</taxon>
        <taxon>Ecdysozoa</taxon>
        <taxon>Arthropoda</taxon>
        <taxon>Chelicerata</taxon>
        <taxon>Arachnida</taxon>
        <taxon>Araneae</taxon>
        <taxon>Araneomorphae</taxon>
        <taxon>Entelegynae</taxon>
        <taxon>Araneoidea</taxon>
        <taxon>Nephilidae</taxon>
        <taxon>Trichonephila</taxon>
    </lineage>
</organism>
<dbReference type="Proteomes" id="UP000887116">
    <property type="component" value="Unassembled WGS sequence"/>
</dbReference>
<dbReference type="Pfam" id="PF22486">
    <property type="entry name" value="MATH_2"/>
    <property type="match status" value="1"/>
</dbReference>
<evidence type="ECO:0000313" key="4">
    <source>
        <dbReference type="Proteomes" id="UP000887116"/>
    </source>
</evidence>
<evidence type="ECO:0000313" key="3">
    <source>
        <dbReference type="EMBL" id="GFQ78375.1"/>
    </source>
</evidence>
<dbReference type="PANTHER" id="PTHR24413">
    <property type="entry name" value="SPECKLE-TYPE POZ PROTEIN"/>
    <property type="match status" value="1"/>
</dbReference>
<name>A0A8X6IJK4_TRICU</name>
<accession>A0A8X6IJK4</accession>
<dbReference type="InterPro" id="IPR011333">
    <property type="entry name" value="SKP1/BTB/POZ_sf"/>
</dbReference>
<keyword evidence="4" id="KW-1185">Reference proteome</keyword>
<dbReference type="SUPFAM" id="SSF49599">
    <property type="entry name" value="TRAF domain-like"/>
    <property type="match status" value="1"/>
</dbReference>
<dbReference type="Pfam" id="PF00651">
    <property type="entry name" value="BTB"/>
    <property type="match status" value="1"/>
</dbReference>
<reference evidence="3" key="1">
    <citation type="submission" date="2020-07" db="EMBL/GenBank/DDBJ databases">
        <title>Multicomponent nature underlies the extraordinary mechanical properties of spider dragline silk.</title>
        <authorList>
            <person name="Kono N."/>
            <person name="Nakamura H."/>
            <person name="Mori M."/>
            <person name="Yoshida Y."/>
            <person name="Ohtoshi R."/>
            <person name="Malay A.D."/>
            <person name="Moran D.A.P."/>
            <person name="Tomita M."/>
            <person name="Numata K."/>
            <person name="Arakawa K."/>
        </authorList>
    </citation>
    <scope>NUCLEOTIDE SEQUENCE</scope>
</reference>
<dbReference type="InterPro" id="IPR000210">
    <property type="entry name" value="BTB/POZ_dom"/>
</dbReference>
<sequence length="513" mass="59815">MSENQSNMAGEISDEDYEYILCWKIENYDYCWQKCGEKVSSPIFTLTSMENTKWSLSLYPAGDTNENYIAFYLHREKEDKGPKSVGINFFLEILGSNGSVLVKTTPFKNSFVNSDDWRWSKLVERTRVLNLEKNRFLPLNTLTVRCKIQWWENRSQERLQMYAKTVIDFEKMSFIWAIDKFSCLKIDEKIPFEMKSTSEEVVMSFGLILCEGQHSDDLIFIDIQCFIKKYKYFLFKVFLMDDTGKNTESKEQEFWYNAHLKNKMLNLRLTKTELMEKKSFYLKDDTLSLHCECVFPTGISFEGIISTKIELTLPQTESIDLRSVPIINTSGKQSDDASSLKEDFKALYTEGTLIDIILCTKSKTFPAHSAVLCARSPVFKAALTNDMKMIKESVDTIDMDADTVRRMLSYMYTDSVEDLQWESALRLYEAANKYEILSLRKKCSDFLENNLSLTNACDALVLADRHQDHDFKMIVQTYIIDRDRCVFSSEEFKKLMKKNSELAAETMHKVWQK</sequence>
<feature type="domain" description="BTB" evidence="1">
    <location>
        <begin position="354"/>
        <end position="420"/>
    </location>
</feature>
<dbReference type="SMART" id="SM00225">
    <property type="entry name" value="BTB"/>
    <property type="match status" value="1"/>
</dbReference>
<dbReference type="SUPFAM" id="SSF54695">
    <property type="entry name" value="POZ domain"/>
    <property type="match status" value="1"/>
</dbReference>
<dbReference type="Gene3D" id="3.30.710.10">
    <property type="entry name" value="Potassium Channel Kv1.1, Chain A"/>
    <property type="match status" value="1"/>
</dbReference>
<dbReference type="CDD" id="cd00121">
    <property type="entry name" value="MATH"/>
    <property type="match status" value="1"/>
</dbReference>
<dbReference type="Gene3D" id="1.25.40.420">
    <property type="match status" value="1"/>
</dbReference>
<dbReference type="AlphaFoldDB" id="A0A8X6IJK4"/>
<evidence type="ECO:0000259" key="2">
    <source>
        <dbReference type="PROSITE" id="PS50144"/>
    </source>
</evidence>
<dbReference type="Gene3D" id="2.60.210.10">
    <property type="entry name" value="Apoptosis, Tumor Necrosis Factor Receptor Associated Protein 2, Chain A"/>
    <property type="match status" value="1"/>
</dbReference>
<dbReference type="InterPro" id="IPR008974">
    <property type="entry name" value="TRAF-like"/>
</dbReference>